<dbReference type="AlphaFoldDB" id="A0A392V8Y7"/>
<dbReference type="EMBL" id="LXQA011078072">
    <property type="protein sequence ID" value="MCI83903.1"/>
    <property type="molecule type" value="Genomic_DNA"/>
</dbReference>
<dbReference type="Proteomes" id="UP000265520">
    <property type="component" value="Unassembled WGS sequence"/>
</dbReference>
<protein>
    <submittedName>
        <fullName evidence="2">Uncharacterized protein</fullName>
    </submittedName>
</protein>
<organism evidence="2 3">
    <name type="scientific">Trifolium medium</name>
    <dbReference type="NCBI Taxonomy" id="97028"/>
    <lineage>
        <taxon>Eukaryota</taxon>
        <taxon>Viridiplantae</taxon>
        <taxon>Streptophyta</taxon>
        <taxon>Embryophyta</taxon>
        <taxon>Tracheophyta</taxon>
        <taxon>Spermatophyta</taxon>
        <taxon>Magnoliopsida</taxon>
        <taxon>eudicotyledons</taxon>
        <taxon>Gunneridae</taxon>
        <taxon>Pentapetalae</taxon>
        <taxon>rosids</taxon>
        <taxon>fabids</taxon>
        <taxon>Fabales</taxon>
        <taxon>Fabaceae</taxon>
        <taxon>Papilionoideae</taxon>
        <taxon>50 kb inversion clade</taxon>
        <taxon>NPAAA clade</taxon>
        <taxon>Hologalegina</taxon>
        <taxon>IRL clade</taxon>
        <taxon>Trifolieae</taxon>
        <taxon>Trifolium</taxon>
    </lineage>
</organism>
<reference evidence="2 3" key="1">
    <citation type="journal article" date="2018" name="Front. Plant Sci.">
        <title>Red Clover (Trifolium pratense) and Zigzag Clover (T. medium) - A Picture of Genomic Similarities and Differences.</title>
        <authorList>
            <person name="Dluhosova J."/>
            <person name="Istvanek J."/>
            <person name="Nedelnik J."/>
            <person name="Repkova J."/>
        </authorList>
    </citation>
    <scope>NUCLEOTIDE SEQUENCE [LARGE SCALE GENOMIC DNA]</scope>
    <source>
        <strain evidence="3">cv. 10/8</strain>
        <tissue evidence="2">Leaf</tissue>
    </source>
</reference>
<keyword evidence="3" id="KW-1185">Reference proteome</keyword>
<name>A0A392V8Y7_9FABA</name>
<evidence type="ECO:0000313" key="3">
    <source>
        <dbReference type="Proteomes" id="UP000265520"/>
    </source>
</evidence>
<comment type="caution">
    <text evidence="2">The sequence shown here is derived from an EMBL/GenBank/DDBJ whole genome shotgun (WGS) entry which is preliminary data.</text>
</comment>
<feature type="non-terminal residue" evidence="2">
    <location>
        <position position="59"/>
    </location>
</feature>
<proteinExistence type="predicted"/>
<evidence type="ECO:0000313" key="2">
    <source>
        <dbReference type="EMBL" id="MCI83903.1"/>
    </source>
</evidence>
<accession>A0A392V8Y7</accession>
<evidence type="ECO:0000256" key="1">
    <source>
        <dbReference type="SAM" id="MobiDB-lite"/>
    </source>
</evidence>
<feature type="region of interest" description="Disordered" evidence="1">
    <location>
        <begin position="21"/>
        <end position="59"/>
    </location>
</feature>
<feature type="non-terminal residue" evidence="2">
    <location>
        <position position="1"/>
    </location>
</feature>
<sequence length="59" mass="6271">QQKLEAVTNQPDPLTQLIVDDDASKGAKRKKKTEAGRISMDISGKEGTSTVGDKGEVAE</sequence>